<evidence type="ECO:0000313" key="3">
    <source>
        <dbReference type="Proteomes" id="UP000000602"/>
    </source>
</evidence>
<organism evidence="2 3">
    <name type="scientific">Desulfotalea psychrophila (strain LSv54 / DSM 12343)</name>
    <dbReference type="NCBI Taxonomy" id="177439"/>
    <lineage>
        <taxon>Bacteria</taxon>
        <taxon>Pseudomonadati</taxon>
        <taxon>Thermodesulfobacteriota</taxon>
        <taxon>Desulfobulbia</taxon>
        <taxon>Desulfobulbales</taxon>
        <taxon>Desulfocapsaceae</taxon>
        <taxon>Desulfotalea</taxon>
    </lineage>
</organism>
<name>Q6ALR9_DESPS</name>
<reference evidence="3" key="1">
    <citation type="journal article" date="2004" name="Environ. Microbiol.">
        <title>The genome of Desulfotalea psychrophila, a sulfate-reducing bacterium from permanently cold Arctic sediments.</title>
        <authorList>
            <person name="Rabus R."/>
            <person name="Ruepp A."/>
            <person name="Frickey T."/>
            <person name="Rattei T."/>
            <person name="Fartmann B."/>
            <person name="Stark M."/>
            <person name="Bauer M."/>
            <person name="Zibat A."/>
            <person name="Lombardot T."/>
            <person name="Becker I."/>
            <person name="Amann J."/>
            <person name="Gellner K."/>
            <person name="Teeling H."/>
            <person name="Leuschner W.D."/>
            <person name="Gloeckner F.-O."/>
            <person name="Lupas A.N."/>
            <person name="Amann R."/>
            <person name="Klenk H.-P."/>
        </authorList>
    </citation>
    <scope>NUCLEOTIDE SEQUENCE [LARGE SCALE GENOMIC DNA]</scope>
    <source>
        <strain evidence="3">DSM 12343 / LSv54</strain>
    </source>
</reference>
<dbReference type="Proteomes" id="UP000000602">
    <property type="component" value="Chromosome"/>
</dbReference>
<dbReference type="PANTHER" id="PTHR40055:SF2">
    <property type="entry name" value="DNA GYRASE INHIBITOR"/>
    <property type="match status" value="1"/>
</dbReference>
<dbReference type="STRING" id="177439.DP1977"/>
<proteinExistence type="predicted"/>
<dbReference type="RefSeq" id="WP_011189218.1">
    <property type="nucleotide sequence ID" value="NC_006138.1"/>
</dbReference>
<dbReference type="EMBL" id="CR522870">
    <property type="protein sequence ID" value="CAG36706.1"/>
    <property type="molecule type" value="Genomic_DNA"/>
</dbReference>
<gene>
    <name evidence="2" type="ordered locus">DP1977</name>
</gene>
<dbReference type="PANTHER" id="PTHR40055">
    <property type="entry name" value="TRANSCRIPTIONAL REGULATOR YGIV-RELATED"/>
    <property type="match status" value="1"/>
</dbReference>
<dbReference type="SUPFAM" id="SSF55136">
    <property type="entry name" value="Probable bacterial effector-binding domain"/>
    <property type="match status" value="1"/>
</dbReference>
<dbReference type="InterPro" id="IPR011256">
    <property type="entry name" value="Reg_factor_effector_dom_sf"/>
</dbReference>
<dbReference type="KEGG" id="dps:DP1977"/>
<dbReference type="InterPro" id="IPR029442">
    <property type="entry name" value="GyrI-like"/>
</dbReference>
<sequence length="155" mass="17432">MNAKIKEMPEYNVAYVRKMGAYGEETCKQAFAELVQWAEPKGYLRLGTILGLYWDNPETTPPEKCRTDACITVPDGTLAEGTIGVQLISGGQYAVCHFEITAEGFQQAWKDAFSWFIGKGYECAAKPCYELFHNNGEEDPDGRWIFDICIPLKKS</sequence>
<feature type="domain" description="AraC effector-binding" evidence="1">
    <location>
        <begin position="1"/>
        <end position="153"/>
    </location>
</feature>
<evidence type="ECO:0000259" key="1">
    <source>
        <dbReference type="SMART" id="SM00871"/>
    </source>
</evidence>
<protein>
    <submittedName>
        <fullName evidence="2">Related to DNA gyrase inhibitory protein</fullName>
    </submittedName>
</protein>
<dbReference type="eggNOG" id="COG3449">
    <property type="taxonomic scope" value="Bacteria"/>
</dbReference>
<dbReference type="Gene3D" id="3.20.80.10">
    <property type="entry name" value="Regulatory factor, effector binding domain"/>
    <property type="match status" value="1"/>
</dbReference>
<dbReference type="AlphaFoldDB" id="Q6ALR9"/>
<dbReference type="SMART" id="SM00871">
    <property type="entry name" value="AraC_E_bind"/>
    <property type="match status" value="1"/>
</dbReference>
<dbReference type="Pfam" id="PF06445">
    <property type="entry name" value="GyrI-like"/>
    <property type="match status" value="1"/>
</dbReference>
<evidence type="ECO:0000313" key="2">
    <source>
        <dbReference type="EMBL" id="CAG36706.1"/>
    </source>
</evidence>
<accession>Q6ALR9</accession>
<dbReference type="InterPro" id="IPR010499">
    <property type="entry name" value="AraC_E-bd"/>
</dbReference>
<dbReference type="HOGENOM" id="CLU_113664_3_1_7"/>
<keyword evidence="3" id="KW-1185">Reference proteome</keyword>
<dbReference type="InterPro" id="IPR050908">
    <property type="entry name" value="SmbC-like"/>
</dbReference>